<dbReference type="OrthoDB" id="6105840at2759"/>
<feature type="domain" description="WxxW" evidence="6">
    <location>
        <begin position="118"/>
        <end position="206"/>
    </location>
</feature>
<feature type="chain" id="PRO_5010189782" evidence="5">
    <location>
        <begin position="20"/>
        <end position="308"/>
    </location>
</feature>
<evidence type="ECO:0000313" key="8">
    <source>
        <dbReference type="RefSeq" id="XP_013401808.1"/>
    </source>
</evidence>
<accession>A0A1S3IUQ7</accession>
<evidence type="ECO:0000256" key="2">
    <source>
        <dbReference type="ARBA" id="ARBA00022525"/>
    </source>
</evidence>
<dbReference type="RefSeq" id="XP_013401808.1">
    <property type="nucleotide sequence ID" value="XM_013546354.1"/>
</dbReference>
<evidence type="ECO:0000256" key="1">
    <source>
        <dbReference type="ARBA" id="ARBA00004613"/>
    </source>
</evidence>
<sequence>MNLMPFVFSCFLTLHSIQGHYWTGWYDRDNPSGSADNEHLTEQKKLGYVCGGCKPIGAECRVRGSGRTFTRWSQTAPDRLDVYCLPTQGLVCLNSQQADGSCADYEIRYLCPSTSGTWTNYLDRDDPDGTGDWENVKAFREDDNVNICNGARPLCTRCRDRVSHYHYYATGDAYNTDHDCNWENGLVCTREVNVKICKDYEVNFKCPNIDQYQTGICAACAKWTIWMDRDDPIVNGDSEHVGPTGFNPCSGHEPIDIQCRTRGTNVPWDRTGQVIKVKCTPSEGFVCENGDQPSGQICFDYEVRFLCP</sequence>
<keyword evidence="2" id="KW-0964">Secreted</keyword>
<dbReference type="InterPro" id="IPR025155">
    <property type="entry name" value="WxxW_domain"/>
</dbReference>
<feature type="domain" description="WxxW" evidence="6">
    <location>
        <begin position="223"/>
        <end position="307"/>
    </location>
</feature>
<dbReference type="AlphaFoldDB" id="A0A1S3IUQ7"/>
<gene>
    <name evidence="8" type="primary">LOC106167555</name>
</gene>
<evidence type="ECO:0000313" key="7">
    <source>
        <dbReference type="Proteomes" id="UP000085678"/>
    </source>
</evidence>
<dbReference type="KEGG" id="lak:106167555"/>
<dbReference type="Pfam" id="PF13330">
    <property type="entry name" value="Mucin2_WxxW"/>
    <property type="match status" value="3"/>
</dbReference>
<name>A0A1S3IUQ7_LINAN</name>
<dbReference type="InterPro" id="IPR039675">
    <property type="entry name" value="CILP1/CILP2"/>
</dbReference>
<evidence type="ECO:0000259" key="6">
    <source>
        <dbReference type="Pfam" id="PF13330"/>
    </source>
</evidence>
<proteinExistence type="predicted"/>
<keyword evidence="4" id="KW-0325">Glycoprotein</keyword>
<evidence type="ECO:0000256" key="4">
    <source>
        <dbReference type="ARBA" id="ARBA00023180"/>
    </source>
</evidence>
<dbReference type="GO" id="GO:0005576">
    <property type="term" value="C:extracellular region"/>
    <property type="evidence" value="ECO:0007669"/>
    <property type="project" value="UniProtKB-SubCell"/>
</dbReference>
<feature type="domain" description="WxxW" evidence="6">
    <location>
        <begin position="22"/>
        <end position="111"/>
    </location>
</feature>
<dbReference type="PANTHER" id="PTHR15031:SF4">
    <property type="entry name" value="CARTILAGE INTERMEDIATE LAYER PROTEIN 1"/>
    <property type="match status" value="1"/>
</dbReference>
<reference evidence="8" key="1">
    <citation type="submission" date="2025-08" db="UniProtKB">
        <authorList>
            <consortium name="RefSeq"/>
        </authorList>
    </citation>
    <scope>IDENTIFICATION</scope>
    <source>
        <tissue evidence="8">Gonads</tissue>
    </source>
</reference>
<dbReference type="InParanoid" id="A0A1S3IUQ7"/>
<dbReference type="GeneID" id="106167555"/>
<evidence type="ECO:0000256" key="5">
    <source>
        <dbReference type="SAM" id="SignalP"/>
    </source>
</evidence>
<dbReference type="PANTHER" id="PTHR15031">
    <property type="entry name" value="CARTILAGE INTERMEDIATE LAYER PROTEIN CLIP"/>
    <property type="match status" value="1"/>
</dbReference>
<protein>
    <submittedName>
        <fullName evidence="8">Uncharacterized protein LOC106167555</fullName>
    </submittedName>
</protein>
<evidence type="ECO:0000256" key="3">
    <source>
        <dbReference type="ARBA" id="ARBA00022729"/>
    </source>
</evidence>
<dbReference type="Proteomes" id="UP000085678">
    <property type="component" value="Unplaced"/>
</dbReference>
<comment type="subcellular location">
    <subcellularLocation>
        <location evidence="1">Secreted</location>
    </subcellularLocation>
</comment>
<organism evidence="7 8">
    <name type="scientific">Lingula anatina</name>
    <name type="common">Brachiopod</name>
    <name type="synonym">Lingula unguis</name>
    <dbReference type="NCBI Taxonomy" id="7574"/>
    <lineage>
        <taxon>Eukaryota</taxon>
        <taxon>Metazoa</taxon>
        <taxon>Spiralia</taxon>
        <taxon>Lophotrochozoa</taxon>
        <taxon>Brachiopoda</taxon>
        <taxon>Linguliformea</taxon>
        <taxon>Lingulata</taxon>
        <taxon>Lingulida</taxon>
        <taxon>Linguloidea</taxon>
        <taxon>Lingulidae</taxon>
        <taxon>Lingula</taxon>
    </lineage>
</organism>
<feature type="signal peptide" evidence="5">
    <location>
        <begin position="1"/>
        <end position="19"/>
    </location>
</feature>
<keyword evidence="7" id="KW-1185">Reference proteome</keyword>
<keyword evidence="3 5" id="KW-0732">Signal</keyword>